<dbReference type="EMBL" id="JABENB010000003">
    <property type="protein sequence ID" value="NNG40772.1"/>
    <property type="molecule type" value="Genomic_DNA"/>
</dbReference>
<evidence type="ECO:0000256" key="1">
    <source>
        <dbReference type="ARBA" id="ARBA00023015"/>
    </source>
</evidence>
<organism evidence="6 7">
    <name type="scientific">Flexivirga aerilata</name>
    <dbReference type="NCBI Taxonomy" id="1656889"/>
    <lineage>
        <taxon>Bacteria</taxon>
        <taxon>Bacillati</taxon>
        <taxon>Actinomycetota</taxon>
        <taxon>Actinomycetes</taxon>
        <taxon>Micrococcales</taxon>
        <taxon>Dermacoccaceae</taxon>
        <taxon>Flexivirga</taxon>
    </lineage>
</organism>
<evidence type="ECO:0000313" key="6">
    <source>
        <dbReference type="EMBL" id="NNG40772.1"/>
    </source>
</evidence>
<protein>
    <submittedName>
        <fullName evidence="6">TetR/AcrR family transcriptional regulator</fullName>
    </submittedName>
</protein>
<dbReference type="InterPro" id="IPR001647">
    <property type="entry name" value="HTH_TetR"/>
</dbReference>
<dbReference type="PANTHER" id="PTHR30055">
    <property type="entry name" value="HTH-TYPE TRANSCRIPTIONAL REGULATOR RUTR"/>
    <property type="match status" value="1"/>
</dbReference>
<evidence type="ECO:0000256" key="2">
    <source>
        <dbReference type="ARBA" id="ARBA00023125"/>
    </source>
</evidence>
<proteinExistence type="predicted"/>
<sequence length="212" mass="23656">MATVEQSERAASGKKARVRRPYAARMPIDERRTQLLDVTLQIIAERGIGGVTIDAVSKAADISRSVIYRIFDDADDILWELLDREEVYARGRIAQVVPLDSTDPQEWLDATQRLYEEMAAEPIRWKAFLLPPGGNPGPAEERLEAWNGEMADTLSAVLRKGLPGKDVDHALIAQALVSLMLDSARRVLRDPQTYPPKRVVDAMRQVLTRLGG</sequence>
<dbReference type="InterPro" id="IPR036271">
    <property type="entry name" value="Tet_transcr_reg_TetR-rel_C_sf"/>
</dbReference>
<dbReference type="RefSeq" id="WP_171157519.1">
    <property type="nucleotide sequence ID" value="NZ_JABENB010000003.1"/>
</dbReference>
<dbReference type="InterPro" id="IPR050109">
    <property type="entry name" value="HTH-type_TetR-like_transc_reg"/>
</dbReference>
<dbReference type="AlphaFoldDB" id="A0A849AVS9"/>
<keyword evidence="1" id="KW-0805">Transcription regulation</keyword>
<evidence type="ECO:0000313" key="7">
    <source>
        <dbReference type="Proteomes" id="UP000557772"/>
    </source>
</evidence>
<dbReference type="Gene3D" id="1.10.357.10">
    <property type="entry name" value="Tetracycline Repressor, domain 2"/>
    <property type="match status" value="1"/>
</dbReference>
<feature type="DNA-binding region" description="H-T-H motif" evidence="4">
    <location>
        <begin position="52"/>
        <end position="71"/>
    </location>
</feature>
<dbReference type="InterPro" id="IPR009057">
    <property type="entry name" value="Homeodomain-like_sf"/>
</dbReference>
<dbReference type="Pfam" id="PF00440">
    <property type="entry name" value="TetR_N"/>
    <property type="match status" value="1"/>
</dbReference>
<dbReference type="Proteomes" id="UP000557772">
    <property type="component" value="Unassembled WGS sequence"/>
</dbReference>
<dbReference type="PANTHER" id="PTHR30055:SF234">
    <property type="entry name" value="HTH-TYPE TRANSCRIPTIONAL REGULATOR BETI"/>
    <property type="match status" value="1"/>
</dbReference>
<evidence type="ECO:0000256" key="4">
    <source>
        <dbReference type="PROSITE-ProRule" id="PRU00335"/>
    </source>
</evidence>
<evidence type="ECO:0000259" key="5">
    <source>
        <dbReference type="PROSITE" id="PS50977"/>
    </source>
</evidence>
<dbReference type="PROSITE" id="PS50977">
    <property type="entry name" value="HTH_TETR_2"/>
    <property type="match status" value="1"/>
</dbReference>
<keyword evidence="7" id="KW-1185">Reference proteome</keyword>
<accession>A0A849AVS9</accession>
<evidence type="ECO:0000256" key="3">
    <source>
        <dbReference type="ARBA" id="ARBA00023163"/>
    </source>
</evidence>
<name>A0A849AVS9_9MICO</name>
<feature type="domain" description="HTH tetR-type" evidence="5">
    <location>
        <begin position="29"/>
        <end position="89"/>
    </location>
</feature>
<dbReference type="SUPFAM" id="SSF48498">
    <property type="entry name" value="Tetracyclin repressor-like, C-terminal domain"/>
    <property type="match status" value="1"/>
</dbReference>
<gene>
    <name evidence="6" type="ORF">HJ588_16030</name>
</gene>
<dbReference type="SUPFAM" id="SSF46689">
    <property type="entry name" value="Homeodomain-like"/>
    <property type="match status" value="1"/>
</dbReference>
<dbReference type="GO" id="GO:0003700">
    <property type="term" value="F:DNA-binding transcription factor activity"/>
    <property type="evidence" value="ECO:0007669"/>
    <property type="project" value="TreeGrafter"/>
</dbReference>
<comment type="caution">
    <text evidence="6">The sequence shown here is derived from an EMBL/GenBank/DDBJ whole genome shotgun (WGS) entry which is preliminary data.</text>
</comment>
<dbReference type="GO" id="GO:0000976">
    <property type="term" value="F:transcription cis-regulatory region binding"/>
    <property type="evidence" value="ECO:0007669"/>
    <property type="project" value="TreeGrafter"/>
</dbReference>
<keyword evidence="3" id="KW-0804">Transcription</keyword>
<keyword evidence="2 4" id="KW-0238">DNA-binding</keyword>
<reference evidence="6 7" key="1">
    <citation type="submission" date="2020-05" db="EMBL/GenBank/DDBJ databases">
        <title>Flexivirga sp. ID2601S isolated from air conditioner.</title>
        <authorList>
            <person name="Kim D.H."/>
        </authorList>
    </citation>
    <scope>NUCLEOTIDE SEQUENCE [LARGE SCALE GENOMIC DNA]</scope>
    <source>
        <strain evidence="6 7">ID2601S</strain>
    </source>
</reference>